<dbReference type="Proteomes" id="UP000299102">
    <property type="component" value="Unassembled WGS sequence"/>
</dbReference>
<dbReference type="AlphaFoldDB" id="A0A4C1W0M7"/>
<dbReference type="EMBL" id="BGZK01000447">
    <property type="protein sequence ID" value="GBP44112.1"/>
    <property type="molecule type" value="Genomic_DNA"/>
</dbReference>
<sequence>MGTCNLRGGISALPIFCQGIKYLMEEDPADEGAEGERAIGTLTCCTKRNSGNSYNSRSPITKEIVEAQILNKCLIKPLPNTAGTAPAHACDVHDGLTADSAEARVNSADGNKSCGVNLRSLHCCCIN</sequence>
<evidence type="ECO:0000313" key="1">
    <source>
        <dbReference type="EMBL" id="GBP44112.1"/>
    </source>
</evidence>
<reference evidence="1 2" key="1">
    <citation type="journal article" date="2019" name="Commun. Biol.">
        <title>The bagworm genome reveals a unique fibroin gene that provides high tensile strength.</title>
        <authorList>
            <person name="Kono N."/>
            <person name="Nakamura H."/>
            <person name="Ohtoshi R."/>
            <person name="Tomita M."/>
            <person name="Numata K."/>
            <person name="Arakawa K."/>
        </authorList>
    </citation>
    <scope>NUCLEOTIDE SEQUENCE [LARGE SCALE GENOMIC DNA]</scope>
</reference>
<protein>
    <submittedName>
        <fullName evidence="1">Uncharacterized protein</fullName>
    </submittedName>
</protein>
<organism evidence="1 2">
    <name type="scientific">Eumeta variegata</name>
    <name type="common">Bagworm moth</name>
    <name type="synonym">Eumeta japonica</name>
    <dbReference type="NCBI Taxonomy" id="151549"/>
    <lineage>
        <taxon>Eukaryota</taxon>
        <taxon>Metazoa</taxon>
        <taxon>Ecdysozoa</taxon>
        <taxon>Arthropoda</taxon>
        <taxon>Hexapoda</taxon>
        <taxon>Insecta</taxon>
        <taxon>Pterygota</taxon>
        <taxon>Neoptera</taxon>
        <taxon>Endopterygota</taxon>
        <taxon>Lepidoptera</taxon>
        <taxon>Glossata</taxon>
        <taxon>Ditrysia</taxon>
        <taxon>Tineoidea</taxon>
        <taxon>Psychidae</taxon>
        <taxon>Oiketicinae</taxon>
        <taxon>Eumeta</taxon>
    </lineage>
</organism>
<gene>
    <name evidence="1" type="ORF">EVAR_81433_1</name>
</gene>
<name>A0A4C1W0M7_EUMVA</name>
<evidence type="ECO:0000313" key="2">
    <source>
        <dbReference type="Proteomes" id="UP000299102"/>
    </source>
</evidence>
<keyword evidence="2" id="KW-1185">Reference proteome</keyword>
<accession>A0A4C1W0M7</accession>
<proteinExistence type="predicted"/>
<comment type="caution">
    <text evidence="1">The sequence shown here is derived from an EMBL/GenBank/DDBJ whole genome shotgun (WGS) entry which is preliminary data.</text>
</comment>